<proteinExistence type="predicted"/>
<feature type="non-terminal residue" evidence="1">
    <location>
        <position position="1"/>
    </location>
</feature>
<keyword evidence="2" id="KW-1185">Reference proteome</keyword>
<evidence type="ECO:0000313" key="2">
    <source>
        <dbReference type="Proteomes" id="UP000838756"/>
    </source>
</evidence>
<accession>A0A8S4QRM8</accession>
<sequence length="102" mass="11702">MISFAPPSLHFSGAPRPSSMKRDVVYARCHDLVKRYVLKTLDWEPKTAPRGAVAAMSYFYDVAADAGIIDAKLKKKKKKHFIARITYRKRNSKEYTVHNVDM</sequence>
<dbReference type="EMBL" id="CAKXAJ010017479">
    <property type="protein sequence ID" value="CAH2216915.1"/>
    <property type="molecule type" value="Genomic_DNA"/>
</dbReference>
<dbReference type="AlphaFoldDB" id="A0A8S4QRM8"/>
<comment type="caution">
    <text evidence="1">The sequence shown here is derived from an EMBL/GenBank/DDBJ whole genome shotgun (WGS) entry which is preliminary data.</text>
</comment>
<name>A0A8S4QRM8_9NEOP</name>
<evidence type="ECO:0000313" key="1">
    <source>
        <dbReference type="EMBL" id="CAH2216915.1"/>
    </source>
</evidence>
<protein>
    <submittedName>
        <fullName evidence="1">Jg17012 protein</fullName>
    </submittedName>
</protein>
<gene>
    <name evidence="1" type="primary">jg17012</name>
    <name evidence="1" type="ORF">PAEG_LOCUS4864</name>
</gene>
<dbReference type="OrthoDB" id="6372431at2759"/>
<organism evidence="1 2">
    <name type="scientific">Pararge aegeria aegeria</name>
    <dbReference type="NCBI Taxonomy" id="348720"/>
    <lineage>
        <taxon>Eukaryota</taxon>
        <taxon>Metazoa</taxon>
        <taxon>Ecdysozoa</taxon>
        <taxon>Arthropoda</taxon>
        <taxon>Hexapoda</taxon>
        <taxon>Insecta</taxon>
        <taxon>Pterygota</taxon>
        <taxon>Neoptera</taxon>
        <taxon>Endopterygota</taxon>
        <taxon>Lepidoptera</taxon>
        <taxon>Glossata</taxon>
        <taxon>Ditrysia</taxon>
        <taxon>Papilionoidea</taxon>
        <taxon>Nymphalidae</taxon>
        <taxon>Satyrinae</taxon>
        <taxon>Satyrini</taxon>
        <taxon>Parargina</taxon>
        <taxon>Pararge</taxon>
    </lineage>
</organism>
<reference evidence="1" key="1">
    <citation type="submission" date="2022-03" db="EMBL/GenBank/DDBJ databases">
        <authorList>
            <person name="Lindestad O."/>
        </authorList>
    </citation>
    <scope>NUCLEOTIDE SEQUENCE</scope>
</reference>
<dbReference type="Proteomes" id="UP000838756">
    <property type="component" value="Unassembled WGS sequence"/>
</dbReference>